<dbReference type="PANTHER" id="PTHR30455">
    <property type="entry name" value="TRANSCRIPTIONAL REPRESSOR NRDR"/>
    <property type="match status" value="1"/>
</dbReference>
<comment type="caution">
    <text evidence="8">Lacks conserved residue(s) required for the propagation of feature annotation.</text>
</comment>
<dbReference type="PANTHER" id="PTHR30455:SF2">
    <property type="entry name" value="TRANSCRIPTIONAL REPRESSOR NRDR"/>
    <property type="match status" value="1"/>
</dbReference>
<keyword evidence="1 8" id="KW-0678">Repressor</keyword>
<dbReference type="NCBIfam" id="TIGR00244">
    <property type="entry name" value="transcriptional regulator NrdR"/>
    <property type="match status" value="1"/>
</dbReference>
<evidence type="ECO:0000256" key="8">
    <source>
        <dbReference type="HAMAP-Rule" id="MF_00440"/>
    </source>
</evidence>
<keyword evidence="6 8" id="KW-0238">DNA-binding</keyword>
<evidence type="ECO:0000256" key="7">
    <source>
        <dbReference type="ARBA" id="ARBA00023163"/>
    </source>
</evidence>
<reference evidence="10 11" key="1">
    <citation type="submission" date="2022-11" db="EMBL/GenBank/DDBJ databases">
        <title>Study of microbial diversity in lake waters.</title>
        <authorList>
            <person name="Zhang J."/>
        </authorList>
    </citation>
    <scope>NUCLEOTIDE SEQUENCE [LARGE SCALE GENOMIC DNA]</scope>
    <source>
        <strain evidence="10 11">DT12</strain>
    </source>
</reference>
<dbReference type="HAMAP" id="MF_00440">
    <property type="entry name" value="NrdR"/>
    <property type="match status" value="1"/>
</dbReference>
<accession>A0ABT3X4L1</accession>
<evidence type="ECO:0000256" key="6">
    <source>
        <dbReference type="ARBA" id="ARBA00023125"/>
    </source>
</evidence>
<keyword evidence="11" id="KW-1185">Reference proteome</keyword>
<dbReference type="PROSITE" id="PS51161">
    <property type="entry name" value="ATP_CONE"/>
    <property type="match status" value="1"/>
</dbReference>
<evidence type="ECO:0000256" key="5">
    <source>
        <dbReference type="ARBA" id="ARBA00023015"/>
    </source>
</evidence>
<evidence type="ECO:0000256" key="4">
    <source>
        <dbReference type="ARBA" id="ARBA00022840"/>
    </source>
</evidence>
<keyword evidence="2 8" id="KW-0547">Nucleotide-binding</keyword>
<feature type="domain" description="ATP-cone" evidence="9">
    <location>
        <begin position="49"/>
        <end position="139"/>
    </location>
</feature>
<keyword evidence="4 8" id="KW-0067">ATP-binding</keyword>
<dbReference type="Pfam" id="PF22811">
    <property type="entry name" value="Zn_ribbon_NrdR"/>
    <property type="match status" value="1"/>
</dbReference>
<keyword evidence="5 8" id="KW-0805">Transcription regulation</keyword>
<dbReference type="InterPro" id="IPR055173">
    <property type="entry name" value="NrdR-like_N"/>
</dbReference>
<protein>
    <recommendedName>
        <fullName evidence="8">Transcriptional repressor NrdR</fullName>
    </recommendedName>
</protein>
<comment type="caution">
    <text evidence="10">The sequence shown here is derived from an EMBL/GenBank/DDBJ whole genome shotgun (WGS) entry which is preliminary data.</text>
</comment>
<comment type="similarity">
    <text evidence="8">Belongs to the NrdR family.</text>
</comment>
<evidence type="ECO:0000256" key="2">
    <source>
        <dbReference type="ARBA" id="ARBA00022741"/>
    </source>
</evidence>
<keyword evidence="3" id="KW-0862">Zinc</keyword>
<evidence type="ECO:0000313" key="10">
    <source>
        <dbReference type="EMBL" id="MCX7570772.1"/>
    </source>
</evidence>
<evidence type="ECO:0000256" key="1">
    <source>
        <dbReference type="ARBA" id="ARBA00022491"/>
    </source>
</evidence>
<evidence type="ECO:0000259" key="9">
    <source>
        <dbReference type="PROSITE" id="PS51161"/>
    </source>
</evidence>
<organism evidence="10 11">
    <name type="scientific">Tumebacillus lacus</name>
    <dbReference type="NCBI Taxonomy" id="2995335"/>
    <lineage>
        <taxon>Bacteria</taxon>
        <taxon>Bacillati</taxon>
        <taxon>Bacillota</taxon>
        <taxon>Bacilli</taxon>
        <taxon>Bacillales</taxon>
        <taxon>Alicyclobacillaceae</taxon>
        <taxon>Tumebacillus</taxon>
    </lineage>
</organism>
<dbReference type="Proteomes" id="UP001208017">
    <property type="component" value="Unassembled WGS sequence"/>
</dbReference>
<dbReference type="InterPro" id="IPR005144">
    <property type="entry name" value="ATP-cone_dom"/>
</dbReference>
<keyword evidence="7 8" id="KW-0804">Transcription</keyword>
<evidence type="ECO:0000313" key="11">
    <source>
        <dbReference type="Proteomes" id="UP001208017"/>
    </source>
</evidence>
<evidence type="ECO:0000256" key="3">
    <source>
        <dbReference type="ARBA" id="ARBA00022833"/>
    </source>
</evidence>
<dbReference type="InterPro" id="IPR003796">
    <property type="entry name" value="RNR_NrdR-like"/>
</dbReference>
<dbReference type="Pfam" id="PF03477">
    <property type="entry name" value="ATP-cone"/>
    <property type="match status" value="1"/>
</dbReference>
<name>A0ABT3X4L1_9BACL</name>
<dbReference type="RefSeq" id="WP_267152025.1">
    <property type="nucleotide sequence ID" value="NZ_JAPMLT010000007.1"/>
</dbReference>
<sequence>MKCPYCAHVSSRVIESRSADEAIRRRRECDNADCQRRFTTYEKIEMAPLMVVKKDKKREEFSRDKLLQGLIRACYKRPISAEQIDALTDEVEREIRREYEKEVPAARIGERVMDKLKHIDGVAYVRFASVYRQFKDVETFAKEVLGLLTHEEETR</sequence>
<proteinExistence type="inferred from homology"/>
<dbReference type="EMBL" id="JAPMLT010000007">
    <property type="protein sequence ID" value="MCX7570772.1"/>
    <property type="molecule type" value="Genomic_DNA"/>
</dbReference>
<gene>
    <name evidence="8 10" type="primary">nrdR</name>
    <name evidence="10" type="ORF">OS242_12465</name>
</gene>
<comment type="function">
    <text evidence="8">Negatively regulates transcription of bacterial ribonucleotide reductase nrd genes and operons by binding to NrdR-boxes.</text>
</comment>